<dbReference type="EMBL" id="CAJVQA010044136">
    <property type="protein sequence ID" value="CAG8816322.1"/>
    <property type="molecule type" value="Genomic_DNA"/>
</dbReference>
<accession>A0A9N9K8S7</accession>
<sequence>METWKKQVLSWSLNDAIRDVSNIEKSIKNKDKYNFLTKYITINGNQILVRRSSHIKDIQLKKYIFKHPYQRKIKILYCEKCNTFRKTKFCTKCKNKLYNVQDFDIESIHSEPCSVTSKLSYISDDGSVVLDKKYSDCKEKKCICVRLNNIIPNYITKQNAFLTNGVPIFEDEGLRMDDSDD</sequence>
<gene>
    <name evidence="1" type="ORF">CPELLU_LOCUS19224</name>
</gene>
<comment type="caution">
    <text evidence="1">The sequence shown here is derived from an EMBL/GenBank/DDBJ whole genome shotgun (WGS) entry which is preliminary data.</text>
</comment>
<evidence type="ECO:0000313" key="1">
    <source>
        <dbReference type="EMBL" id="CAG8816322.1"/>
    </source>
</evidence>
<name>A0A9N9K8S7_9GLOM</name>
<dbReference type="AlphaFoldDB" id="A0A9N9K8S7"/>
<dbReference type="Proteomes" id="UP000789759">
    <property type="component" value="Unassembled WGS sequence"/>
</dbReference>
<proteinExistence type="predicted"/>
<keyword evidence="2" id="KW-1185">Reference proteome</keyword>
<reference evidence="1" key="1">
    <citation type="submission" date="2021-06" db="EMBL/GenBank/DDBJ databases">
        <authorList>
            <person name="Kallberg Y."/>
            <person name="Tangrot J."/>
            <person name="Rosling A."/>
        </authorList>
    </citation>
    <scope>NUCLEOTIDE SEQUENCE</scope>
    <source>
        <strain evidence="1">FL966</strain>
    </source>
</reference>
<organism evidence="1 2">
    <name type="scientific">Cetraspora pellucida</name>
    <dbReference type="NCBI Taxonomy" id="1433469"/>
    <lineage>
        <taxon>Eukaryota</taxon>
        <taxon>Fungi</taxon>
        <taxon>Fungi incertae sedis</taxon>
        <taxon>Mucoromycota</taxon>
        <taxon>Glomeromycotina</taxon>
        <taxon>Glomeromycetes</taxon>
        <taxon>Diversisporales</taxon>
        <taxon>Gigasporaceae</taxon>
        <taxon>Cetraspora</taxon>
    </lineage>
</organism>
<protein>
    <submittedName>
        <fullName evidence="1">20212_t:CDS:1</fullName>
    </submittedName>
</protein>
<evidence type="ECO:0000313" key="2">
    <source>
        <dbReference type="Proteomes" id="UP000789759"/>
    </source>
</evidence>